<reference evidence="2" key="3">
    <citation type="submission" date="2024-03" db="EMBL/GenBank/DDBJ databases">
        <authorList>
            <person name="Bromfield E.S.P."/>
            <person name="Cloutier S."/>
        </authorList>
    </citation>
    <scope>NUCLEOTIDE SEQUENCE</scope>
    <source>
        <strain evidence="2">5S5</strain>
    </source>
</reference>
<proteinExistence type="predicted"/>
<keyword evidence="3" id="KW-1185">Reference proteome</keyword>
<evidence type="ECO:0000313" key="2">
    <source>
        <dbReference type="EMBL" id="WXC76486.1"/>
    </source>
</evidence>
<organism evidence="1">
    <name type="scientific">Bradyrhizobium septentrionale</name>
    <dbReference type="NCBI Taxonomy" id="1404411"/>
    <lineage>
        <taxon>Bacteria</taxon>
        <taxon>Pseudomonadati</taxon>
        <taxon>Pseudomonadota</taxon>
        <taxon>Alphaproteobacteria</taxon>
        <taxon>Hyphomicrobiales</taxon>
        <taxon>Nitrobacteraceae</taxon>
        <taxon>Bradyrhizobium</taxon>
    </lineage>
</organism>
<reference evidence="2" key="2">
    <citation type="journal article" date="2021" name="Int. J. Syst. Evol. Microbiol.">
        <title>Bradyrhizobium septentrionale sp. nov. (sv. septentrionale) and Bradyrhizobium quebecense sp. nov. (sv. septentrionale) associated with legumes native to Canada possess rearranged symbiosis genes and numerous insertion sequences.</title>
        <authorList>
            <person name="Bromfield E.S.P."/>
            <person name="Cloutier S."/>
        </authorList>
    </citation>
    <scope>NUCLEOTIDE SEQUENCE</scope>
    <source>
        <strain evidence="2">5S5</strain>
    </source>
</reference>
<dbReference type="AlphaFoldDB" id="A0A973W152"/>
<dbReference type="RefSeq" id="WP_166205058.1">
    <property type="nucleotide sequence ID" value="NZ_CP088285.1"/>
</dbReference>
<evidence type="ECO:0000313" key="1">
    <source>
        <dbReference type="EMBL" id="NVI45573.1"/>
    </source>
</evidence>
<name>A0A973W152_9BRAD</name>
<protein>
    <submittedName>
        <fullName evidence="1">Uncharacterized protein</fullName>
    </submittedName>
</protein>
<reference evidence="1" key="1">
    <citation type="submission" date="2020-06" db="EMBL/GenBank/DDBJ databases">
        <title>Whole Genome Sequence of Bradyrhizobium sp. Strain 1S1.</title>
        <authorList>
            <person name="Bromfield E.S.P."/>
            <person name="Cloutier S."/>
        </authorList>
    </citation>
    <scope>NUCLEOTIDE SEQUENCE [LARGE SCALE GENOMIC DNA]</scope>
    <source>
        <strain evidence="1">1S1</strain>
    </source>
</reference>
<dbReference type="EMBL" id="JAAOLE020000001">
    <property type="protein sequence ID" value="NVI45573.1"/>
    <property type="molecule type" value="Genomic_DNA"/>
</dbReference>
<dbReference type="EMBL" id="CP147711">
    <property type="protein sequence ID" value="WXC76486.1"/>
    <property type="molecule type" value="Genomic_DNA"/>
</dbReference>
<evidence type="ECO:0000313" key="3">
    <source>
        <dbReference type="Proteomes" id="UP001432046"/>
    </source>
</evidence>
<accession>A0A973W152</accession>
<gene>
    <name evidence="1" type="ORF">HAP48_021925</name>
    <name evidence="2" type="ORF">WDK88_23600</name>
</gene>
<dbReference type="Proteomes" id="UP001432046">
    <property type="component" value="Chromosome"/>
</dbReference>
<sequence>MQFVDSPEITEILHQADGQPPSLADVQRTLVEVAERLNTPIKVRMHEPEKIWPVRLLLTERHTQGLMTTINNVTLNEKGFVCHTQIGADRFDTPFAEASKLICFILQIKLASRTTGEKRD</sequence>